<dbReference type="SUPFAM" id="SSF52440">
    <property type="entry name" value="PreATP-grasp domain"/>
    <property type="match status" value="1"/>
</dbReference>
<keyword evidence="6" id="KW-0479">Metal-binding</keyword>
<evidence type="ECO:0000313" key="19">
    <source>
        <dbReference type="Proteomes" id="UP000028781"/>
    </source>
</evidence>
<dbReference type="Proteomes" id="UP000028781">
    <property type="component" value="Chromosome"/>
</dbReference>
<dbReference type="GO" id="GO:0005524">
    <property type="term" value="F:ATP binding"/>
    <property type="evidence" value="ECO:0007669"/>
    <property type="project" value="UniProtKB-UniRule"/>
</dbReference>
<dbReference type="GO" id="GO:0005737">
    <property type="term" value="C:cytoplasm"/>
    <property type="evidence" value="ECO:0007669"/>
    <property type="project" value="TreeGrafter"/>
</dbReference>
<dbReference type="EMBL" id="CP009149">
    <property type="protein sequence ID" value="AIJ05252.1"/>
    <property type="molecule type" value="Genomic_DNA"/>
</dbReference>
<accession>A0A076LEM0</accession>
<evidence type="ECO:0000256" key="12">
    <source>
        <dbReference type="ARBA" id="ARBA00057223"/>
    </source>
</evidence>
<sequence length="482" mass="53618">MESIEKVMVFGSGPIVIGQAAEFDFSGSQACKALKEEGIYTILVNSNPATIQTDTDMADKVYLEPLHPKIVEKIIEKERPDAILPTMGGQTGLNLALELHRRGILDKYGIKLLGSNIKTIEIAEDRELFAKAMAEINEPVTKCKAVNSVDEAIEFAEEIGYPVIVRPAFTLGGTGGGIAHNKEELIDIASKGLKYSIIHQVLIDESVLGWKEFELEVMRDRKDTCIIVCGMENIDPMGIHTGESIVVSPIQTLPDEFYQKLRNAAIKIIRHLGIEGGCNIQFAVNKEMTEYRVIEVNPRVSRSSALASKATGYPIARIAAKIAIGKTLDEILNDVTKETPASFEPTLDYVVVKIPRWPFDKFKTVDKRLGTSMKSTGEVMAIGRSFEEALQKAIRSLDIGRFGLIGDGKDKDYSDEEIEEILKNPTDERIFVIAKALEKGWSVEKICELTNIDEFFIKKIKNIVDMKKELENLKEEIKKLNA</sequence>
<dbReference type="GeneID" id="24890997"/>
<dbReference type="UniPathway" id="UPA00068">
    <property type="reaction ID" value="UER00171"/>
</dbReference>
<comment type="subunit">
    <text evidence="13">Composed of two chains; the small (or glutamine) chain promotes the hydrolysis of glutamine to ammonia, which is used by the large (or ammonia) chain to synthesize carbamoyl phosphate. Tetramer of heterodimers (alpha,beta)4.</text>
</comment>
<dbReference type="InterPro" id="IPR036897">
    <property type="entry name" value="CarbamoylP_synth_lsu_oligo_sf"/>
</dbReference>
<dbReference type="InterPro" id="IPR011761">
    <property type="entry name" value="ATP-grasp"/>
</dbReference>
<dbReference type="STRING" id="1301915.JH146_0402"/>
<dbReference type="InterPro" id="IPR058047">
    <property type="entry name" value="CPSase_preATP-grasp"/>
</dbReference>
<evidence type="ECO:0000256" key="1">
    <source>
        <dbReference type="ARBA" id="ARBA00001936"/>
    </source>
</evidence>
<evidence type="ECO:0000256" key="3">
    <source>
        <dbReference type="ARBA" id="ARBA00009799"/>
    </source>
</evidence>
<dbReference type="FunFam" id="3.30.470.20:FF:000001">
    <property type="entry name" value="Carbamoyl-phosphate synthase large chain"/>
    <property type="match status" value="1"/>
</dbReference>
<dbReference type="GO" id="GO:0004088">
    <property type="term" value="F:carbamoyl-phosphate synthase (glutamine-hydrolyzing) activity"/>
    <property type="evidence" value="ECO:0007669"/>
    <property type="project" value="UniProtKB-EC"/>
</dbReference>
<evidence type="ECO:0000256" key="7">
    <source>
        <dbReference type="ARBA" id="ARBA00022737"/>
    </source>
</evidence>
<comment type="pathway">
    <text evidence="2">Pyrimidine metabolism; UMP biosynthesis via de novo pathway; (S)-dihydroorotate from bicarbonate: step 1/3.</text>
</comment>
<protein>
    <recommendedName>
        <fullName evidence="14">Carbamoyl phosphate synthase large chain, N-terminal section</fullName>
        <ecNumber evidence="10">6.3.4.16</ecNumber>
        <ecNumber evidence="4">6.3.5.5</ecNumber>
    </recommendedName>
    <alternativeName>
        <fullName evidence="15">Carbamoyl phosphate synthetase ammonia chain</fullName>
    </alternativeName>
</protein>
<name>A0A076LEM0_9EURY</name>
<feature type="domain" description="ATP-grasp" evidence="17">
    <location>
        <begin position="130"/>
        <end position="324"/>
    </location>
</feature>
<dbReference type="InterPro" id="IPR016185">
    <property type="entry name" value="PreATP-grasp_dom_sf"/>
</dbReference>
<evidence type="ECO:0000256" key="11">
    <source>
        <dbReference type="ARBA" id="ARBA00047359"/>
    </source>
</evidence>
<dbReference type="HOGENOM" id="CLU_000513_1_1_2"/>
<evidence type="ECO:0000256" key="10">
    <source>
        <dbReference type="ARBA" id="ARBA00044063"/>
    </source>
</evidence>
<dbReference type="GO" id="GO:0006526">
    <property type="term" value="P:L-arginine biosynthetic process"/>
    <property type="evidence" value="ECO:0007669"/>
    <property type="project" value="UniProtKB-UniPathway"/>
</dbReference>
<evidence type="ECO:0000256" key="16">
    <source>
        <dbReference type="PROSITE-ProRule" id="PRU00409"/>
    </source>
</evidence>
<dbReference type="SUPFAM" id="SSF56059">
    <property type="entry name" value="Glutathione synthetase ATP-binding domain-like"/>
    <property type="match status" value="1"/>
</dbReference>
<evidence type="ECO:0000256" key="14">
    <source>
        <dbReference type="ARBA" id="ARBA00071108"/>
    </source>
</evidence>
<dbReference type="PANTHER" id="PTHR11405">
    <property type="entry name" value="CARBAMOYLTRANSFERASE FAMILY MEMBER"/>
    <property type="match status" value="1"/>
</dbReference>
<evidence type="ECO:0000256" key="15">
    <source>
        <dbReference type="ARBA" id="ARBA00083945"/>
    </source>
</evidence>
<dbReference type="NCBIfam" id="NF003671">
    <property type="entry name" value="PRK05294.1"/>
    <property type="match status" value="1"/>
</dbReference>
<gene>
    <name evidence="18" type="ORF">JH146_0402</name>
</gene>
<dbReference type="Pfam" id="PF25596">
    <property type="entry name" value="CPSase_L_D1"/>
    <property type="match status" value="1"/>
</dbReference>
<comment type="function">
    <text evidence="12">Large subunit of the glutamine-dependent carbamoyl phosphate synthetase (CPSase). CPSase catalyzes the formation of carbamoyl phosphate from the ammonia moiety of glutamine, carbonate, and phosphate donated by ATP, constituting the first step of 2 biosynthetic pathways, one leading to arginine and/or urea and the other to pyrimidine nucleotides. The large subunit (synthetase) binds the substrates ammonia (free or transferred from glutamine from the small subunit), hydrogencarbonate and ATP and carries out an ATP-coupled ligase reaction, activating hydrogencarbonate by forming carboxy phosphate which reacts with ammonia to form carbamoyl phosphate.</text>
</comment>
<dbReference type="Gene3D" id="3.30.470.20">
    <property type="entry name" value="ATP-grasp fold, B domain"/>
    <property type="match status" value="1"/>
</dbReference>
<evidence type="ECO:0000256" key="8">
    <source>
        <dbReference type="ARBA" id="ARBA00022741"/>
    </source>
</evidence>
<dbReference type="InterPro" id="IPR005479">
    <property type="entry name" value="CPAse_ATP-bd"/>
</dbReference>
<proteinExistence type="inferred from homology"/>
<evidence type="ECO:0000256" key="13">
    <source>
        <dbReference type="ARBA" id="ARBA00062056"/>
    </source>
</evidence>
<dbReference type="EC" id="6.3.4.16" evidence="10"/>
<dbReference type="Gene3D" id="1.10.1030.10">
    <property type="entry name" value="Carbamoyl-phosphate synthetase, large subunit oligomerisation domain"/>
    <property type="match status" value="1"/>
</dbReference>
<dbReference type="PROSITE" id="PS50975">
    <property type="entry name" value="ATP_GRASP"/>
    <property type="match status" value="1"/>
</dbReference>
<evidence type="ECO:0000256" key="6">
    <source>
        <dbReference type="ARBA" id="ARBA00022723"/>
    </source>
</evidence>
<keyword evidence="9 16" id="KW-0067">ATP-binding</keyword>
<dbReference type="GO" id="GO:0006541">
    <property type="term" value="P:glutamine metabolic process"/>
    <property type="evidence" value="ECO:0007669"/>
    <property type="project" value="TreeGrafter"/>
</dbReference>
<dbReference type="OrthoDB" id="85487at2157"/>
<keyword evidence="8 16" id="KW-0547">Nucleotide-binding</keyword>
<dbReference type="KEGG" id="mjh:JH146_0402"/>
<comment type="similarity">
    <text evidence="3">Belongs to the CarB family.</text>
</comment>
<dbReference type="PRINTS" id="PR00098">
    <property type="entry name" value="CPSASE"/>
</dbReference>
<reference evidence="18 19" key="1">
    <citation type="journal article" date="2015" name="Int. J. Syst. Evol. Microbiol.">
        <title>M ethanocaldococcus bathoardescens sp. nov., a hyperthermophilic methanogen isolated from a volcanically active deep-sea hydrothermal vent.</title>
        <authorList>
            <person name="Stewart L.C."/>
            <person name="Jung J.H."/>
            <person name="Kim Y.T."/>
            <person name="Kwon S.W."/>
            <person name="Park C.S."/>
            <person name="Holden J.F."/>
        </authorList>
    </citation>
    <scope>NUCLEOTIDE SEQUENCE [LARGE SCALE GENOMIC DNA]</scope>
    <source>
        <strain evidence="18 19">JH146</strain>
    </source>
</reference>
<dbReference type="EC" id="6.3.5.5" evidence="4"/>
<comment type="catalytic activity">
    <reaction evidence="11">
        <text>hydrogencarbonate + NH4(+) + 2 ATP = carbamoyl phosphate + 2 ADP + phosphate + 2 H(+)</text>
        <dbReference type="Rhea" id="RHEA:18029"/>
        <dbReference type="ChEBI" id="CHEBI:15378"/>
        <dbReference type="ChEBI" id="CHEBI:17544"/>
        <dbReference type="ChEBI" id="CHEBI:28938"/>
        <dbReference type="ChEBI" id="CHEBI:30616"/>
        <dbReference type="ChEBI" id="CHEBI:43474"/>
        <dbReference type="ChEBI" id="CHEBI:58228"/>
        <dbReference type="ChEBI" id="CHEBI:456216"/>
        <dbReference type="EC" id="6.3.4.16"/>
    </reaction>
</comment>
<dbReference type="Gene3D" id="3.40.50.20">
    <property type="match status" value="1"/>
</dbReference>
<dbReference type="InterPro" id="IPR005483">
    <property type="entry name" value="CPSase_dom"/>
</dbReference>
<dbReference type="RefSeq" id="WP_048201442.1">
    <property type="nucleotide sequence ID" value="NZ_CP009149.1"/>
</dbReference>
<dbReference type="SMART" id="SM01096">
    <property type="entry name" value="CPSase_L_D3"/>
    <property type="match status" value="1"/>
</dbReference>
<evidence type="ECO:0000259" key="17">
    <source>
        <dbReference type="PROSITE" id="PS50975"/>
    </source>
</evidence>
<evidence type="ECO:0000256" key="2">
    <source>
        <dbReference type="ARBA" id="ARBA00004812"/>
    </source>
</evidence>
<dbReference type="InterPro" id="IPR005480">
    <property type="entry name" value="CPSase_lsu_oligo"/>
</dbReference>
<dbReference type="AlphaFoldDB" id="A0A076LEM0"/>
<dbReference type="GO" id="GO:0004087">
    <property type="term" value="F:carbamoyl-phosphate synthase (ammonia) activity"/>
    <property type="evidence" value="ECO:0007669"/>
    <property type="project" value="UniProtKB-EC"/>
</dbReference>
<dbReference type="Pfam" id="PF02786">
    <property type="entry name" value="CPSase_L_D2"/>
    <property type="match status" value="1"/>
</dbReference>
<evidence type="ECO:0000313" key="18">
    <source>
        <dbReference type="EMBL" id="AIJ05252.1"/>
    </source>
</evidence>
<organism evidence="18 19">
    <name type="scientific">Methanocaldococcus bathoardescens</name>
    <dbReference type="NCBI Taxonomy" id="1301915"/>
    <lineage>
        <taxon>Archaea</taxon>
        <taxon>Methanobacteriati</taxon>
        <taxon>Methanobacteriota</taxon>
        <taxon>Methanomada group</taxon>
        <taxon>Methanococci</taxon>
        <taxon>Methanococcales</taxon>
        <taxon>Methanocaldococcaceae</taxon>
        <taxon>Methanocaldococcus</taxon>
    </lineage>
</organism>
<keyword evidence="7" id="KW-0677">Repeat</keyword>
<evidence type="ECO:0000256" key="9">
    <source>
        <dbReference type="ARBA" id="ARBA00022840"/>
    </source>
</evidence>
<dbReference type="PROSITE" id="PS00866">
    <property type="entry name" value="CPSASE_1"/>
    <property type="match status" value="1"/>
</dbReference>
<comment type="cofactor">
    <cofactor evidence="1">
        <name>Mn(2+)</name>
        <dbReference type="ChEBI" id="CHEBI:29035"/>
    </cofactor>
</comment>
<keyword evidence="19" id="KW-1185">Reference proteome</keyword>
<dbReference type="GO" id="GO:0046872">
    <property type="term" value="F:metal ion binding"/>
    <property type="evidence" value="ECO:0007669"/>
    <property type="project" value="UniProtKB-KW"/>
</dbReference>
<dbReference type="PANTHER" id="PTHR11405:SF53">
    <property type="entry name" value="CARBAMOYL-PHOSPHATE SYNTHASE [AMMONIA], MITOCHONDRIAL"/>
    <property type="match status" value="1"/>
</dbReference>
<evidence type="ECO:0000256" key="5">
    <source>
        <dbReference type="ARBA" id="ARBA00022598"/>
    </source>
</evidence>
<dbReference type="PROSITE" id="PS00867">
    <property type="entry name" value="CPSASE_2"/>
    <property type="match status" value="1"/>
</dbReference>
<evidence type="ECO:0000256" key="4">
    <source>
        <dbReference type="ARBA" id="ARBA00012738"/>
    </source>
</evidence>
<dbReference type="FunFam" id="3.40.50.20:FF:000001">
    <property type="entry name" value="Carbamoyl-phosphate synthase large chain"/>
    <property type="match status" value="1"/>
</dbReference>
<dbReference type="Pfam" id="PF02787">
    <property type="entry name" value="CPSase_L_D3"/>
    <property type="match status" value="1"/>
</dbReference>
<dbReference type="SUPFAM" id="SSF48108">
    <property type="entry name" value="Carbamoyl phosphate synthetase, large subunit connection domain"/>
    <property type="match status" value="1"/>
</dbReference>
<keyword evidence="5" id="KW-0436">Ligase</keyword>